<name>A0A7Y9RVY6_9ACTN</name>
<protein>
    <submittedName>
        <fullName evidence="1">Uncharacterized protein</fullName>
    </submittedName>
</protein>
<comment type="caution">
    <text evidence="1">The sequence shown here is derived from an EMBL/GenBank/DDBJ whole genome shotgun (WGS) entry which is preliminary data.</text>
</comment>
<reference evidence="1 2" key="1">
    <citation type="submission" date="2020-07" db="EMBL/GenBank/DDBJ databases">
        <title>Sequencing the genomes of 1000 actinobacteria strains.</title>
        <authorList>
            <person name="Klenk H.-P."/>
        </authorList>
    </citation>
    <scope>NUCLEOTIDE SEQUENCE [LARGE SCALE GENOMIC DNA]</scope>
    <source>
        <strain evidence="1 2">DSM 24552</strain>
    </source>
</reference>
<organism evidence="1 2">
    <name type="scientific">Nocardioides perillae</name>
    <dbReference type="NCBI Taxonomy" id="1119534"/>
    <lineage>
        <taxon>Bacteria</taxon>
        <taxon>Bacillati</taxon>
        <taxon>Actinomycetota</taxon>
        <taxon>Actinomycetes</taxon>
        <taxon>Propionibacteriales</taxon>
        <taxon>Nocardioidaceae</taxon>
        <taxon>Nocardioides</taxon>
    </lineage>
</organism>
<dbReference type="RefSeq" id="WP_179517491.1">
    <property type="nucleotide sequence ID" value="NZ_JACCAC010000001.1"/>
</dbReference>
<proteinExistence type="predicted"/>
<sequence>MTDRGPLGRHDENGGIAVAGNEAAERVELQVIADDDGVAVLGPPAEVERFLVAEGLVDARPLELSRLHGAASVGGAVAQAGSSIAADSGRWVKLTKESAKAIERHGLRQSSKSGLTTGVIRGPKGQVKGFVEFARGPGASLTNPAVLAGAAGIMSQLAMQQAMDEITDYLQRIDAKLDDVLQAQKDSVVARLVGSGFVIDEAVTVRNRRGRVDEVTWSKVQAVPSTIAEVQGYALAQLDALAQKLEGARRVGTIADVVQEAEGKTQEWLAVLARTFQLQDGIAVLELDRVLDAAPEELDAHRTGLREARQDRLHLIEQATRRLLDRISEAATVANQKVLRHPSASPTAVGAGEKVTRKIEDFYELLGLSGERREMEVRRWTTAAGEVRDRALEQGVDTAQAVRRRGGAVAGTARDGARDARVRLGARLKLVRGAGPDEVDDPDE</sequence>
<dbReference type="EMBL" id="JACCAC010000001">
    <property type="protein sequence ID" value="NYG54965.1"/>
    <property type="molecule type" value="Genomic_DNA"/>
</dbReference>
<keyword evidence="2" id="KW-1185">Reference proteome</keyword>
<gene>
    <name evidence="1" type="ORF">BJ989_001269</name>
</gene>
<evidence type="ECO:0000313" key="2">
    <source>
        <dbReference type="Proteomes" id="UP000544110"/>
    </source>
</evidence>
<accession>A0A7Y9RVY6</accession>
<dbReference type="Proteomes" id="UP000544110">
    <property type="component" value="Unassembled WGS sequence"/>
</dbReference>
<evidence type="ECO:0000313" key="1">
    <source>
        <dbReference type="EMBL" id="NYG54965.1"/>
    </source>
</evidence>
<dbReference type="AlphaFoldDB" id="A0A7Y9RVY6"/>